<evidence type="ECO:0000313" key="1">
    <source>
        <dbReference type="EMBL" id="HEW46017.1"/>
    </source>
</evidence>
<name>A0A7C2VAY4_9AQUI</name>
<gene>
    <name evidence="1" type="ORF">ENO47_05020</name>
</gene>
<comment type="caution">
    <text evidence="1">The sequence shown here is derived from an EMBL/GenBank/DDBJ whole genome shotgun (WGS) entry which is preliminary data.</text>
</comment>
<protein>
    <submittedName>
        <fullName evidence="1">Uncharacterized protein</fullName>
    </submittedName>
</protein>
<accession>A0A7C2VAY4</accession>
<sequence length="79" mass="9291">MRLLALLFLIAFAFSQEPSGQCQNNPLKDKEYCRYFWALCKNLGIKKLEAIKSCLEKSQSYDEGVKCFERSWIEDLFSR</sequence>
<proteinExistence type="predicted"/>
<dbReference type="EMBL" id="DSFP01000040">
    <property type="protein sequence ID" value="HEW46017.1"/>
    <property type="molecule type" value="Genomic_DNA"/>
</dbReference>
<dbReference type="AlphaFoldDB" id="A0A7C2VAY4"/>
<organism evidence="1">
    <name type="scientific">Hydrogenobacter sp</name>
    <dbReference type="NCBI Taxonomy" id="2152829"/>
    <lineage>
        <taxon>Bacteria</taxon>
        <taxon>Pseudomonadati</taxon>
        <taxon>Aquificota</taxon>
        <taxon>Aquificia</taxon>
        <taxon>Aquificales</taxon>
        <taxon>Aquificaceae</taxon>
        <taxon>Hydrogenobacter</taxon>
    </lineage>
</organism>
<reference evidence="1" key="1">
    <citation type="journal article" date="2020" name="mSystems">
        <title>Genome- and Community-Level Interaction Insights into Carbon Utilization and Element Cycling Functions of Hydrothermarchaeota in Hydrothermal Sediment.</title>
        <authorList>
            <person name="Zhou Z."/>
            <person name="Liu Y."/>
            <person name="Xu W."/>
            <person name="Pan J."/>
            <person name="Luo Z.H."/>
            <person name="Li M."/>
        </authorList>
    </citation>
    <scope>NUCLEOTIDE SEQUENCE [LARGE SCALE GENOMIC DNA]</scope>
    <source>
        <strain evidence="1">SpSt-132</strain>
    </source>
</reference>